<dbReference type="AlphaFoldDB" id="A0A1F5ZN57"/>
<feature type="coiled-coil region" evidence="1">
    <location>
        <begin position="17"/>
        <end position="102"/>
    </location>
</feature>
<evidence type="ECO:0000313" key="3">
    <source>
        <dbReference type="Proteomes" id="UP000176923"/>
    </source>
</evidence>
<dbReference type="EMBL" id="MFJL01000033">
    <property type="protein sequence ID" value="OGG13936.1"/>
    <property type="molecule type" value="Genomic_DNA"/>
</dbReference>
<name>A0A1F5ZN57_9BACT</name>
<evidence type="ECO:0000313" key="2">
    <source>
        <dbReference type="EMBL" id="OGG13936.1"/>
    </source>
</evidence>
<protein>
    <submittedName>
        <fullName evidence="2">Uncharacterized protein</fullName>
    </submittedName>
</protein>
<sequence>MSDISDVDILLNIENMIKTHVTSLERLKIEIKKHTEEIEDAFSNDSTYKTHAEEAKKTAKQKSQTKQEIMKNPSVAVLVEKMKEARTQVKELNGALSDYLREYARLSGSTEIADNEGNIWNITYSAKLVKAQKK</sequence>
<dbReference type="Proteomes" id="UP000176923">
    <property type="component" value="Unassembled WGS sequence"/>
</dbReference>
<accession>A0A1F5ZN57</accession>
<dbReference type="STRING" id="1798382.A3D77_03465"/>
<comment type="caution">
    <text evidence="2">The sequence shown here is derived from an EMBL/GenBank/DDBJ whole genome shotgun (WGS) entry which is preliminary data.</text>
</comment>
<proteinExistence type="predicted"/>
<organism evidence="2 3">
    <name type="scientific">Candidatus Gottesmanbacteria bacterium RIFCSPHIGHO2_02_FULL_39_11</name>
    <dbReference type="NCBI Taxonomy" id="1798382"/>
    <lineage>
        <taxon>Bacteria</taxon>
        <taxon>Candidatus Gottesmaniibacteriota</taxon>
    </lineage>
</organism>
<reference evidence="2 3" key="1">
    <citation type="journal article" date="2016" name="Nat. Commun.">
        <title>Thousands of microbial genomes shed light on interconnected biogeochemical processes in an aquifer system.</title>
        <authorList>
            <person name="Anantharaman K."/>
            <person name="Brown C.T."/>
            <person name="Hug L.A."/>
            <person name="Sharon I."/>
            <person name="Castelle C.J."/>
            <person name="Probst A.J."/>
            <person name="Thomas B.C."/>
            <person name="Singh A."/>
            <person name="Wilkins M.J."/>
            <person name="Karaoz U."/>
            <person name="Brodie E.L."/>
            <person name="Williams K.H."/>
            <person name="Hubbard S.S."/>
            <person name="Banfield J.F."/>
        </authorList>
    </citation>
    <scope>NUCLEOTIDE SEQUENCE [LARGE SCALE GENOMIC DNA]</scope>
</reference>
<keyword evidence="1" id="KW-0175">Coiled coil</keyword>
<gene>
    <name evidence="2" type="ORF">A3D77_03465</name>
</gene>
<evidence type="ECO:0000256" key="1">
    <source>
        <dbReference type="SAM" id="Coils"/>
    </source>
</evidence>